<keyword evidence="2" id="KW-1185">Reference proteome</keyword>
<dbReference type="Proteomes" id="UP001732700">
    <property type="component" value="Chromosome 6C"/>
</dbReference>
<evidence type="ECO:0000313" key="2">
    <source>
        <dbReference type="Proteomes" id="UP001732700"/>
    </source>
</evidence>
<name>A0ACD5Z5G9_AVESA</name>
<reference evidence="1" key="2">
    <citation type="submission" date="2025-09" db="UniProtKB">
        <authorList>
            <consortium name="EnsemblPlants"/>
        </authorList>
    </citation>
    <scope>IDENTIFICATION</scope>
</reference>
<reference evidence="1" key="1">
    <citation type="submission" date="2021-05" db="EMBL/GenBank/DDBJ databases">
        <authorList>
            <person name="Scholz U."/>
            <person name="Mascher M."/>
            <person name="Fiebig A."/>
        </authorList>
    </citation>
    <scope>NUCLEOTIDE SEQUENCE [LARGE SCALE GENOMIC DNA]</scope>
</reference>
<protein>
    <submittedName>
        <fullName evidence="1">Uncharacterized protein</fullName>
    </submittedName>
</protein>
<dbReference type="EnsemblPlants" id="AVESA.00010b.r2.6CG1092120.1">
    <property type="protein sequence ID" value="AVESA.00010b.r2.6CG1092120.1.CDS.1"/>
    <property type="gene ID" value="AVESA.00010b.r2.6CG1092120"/>
</dbReference>
<proteinExistence type="predicted"/>
<organism evidence="1 2">
    <name type="scientific">Avena sativa</name>
    <name type="common">Oat</name>
    <dbReference type="NCBI Taxonomy" id="4498"/>
    <lineage>
        <taxon>Eukaryota</taxon>
        <taxon>Viridiplantae</taxon>
        <taxon>Streptophyta</taxon>
        <taxon>Embryophyta</taxon>
        <taxon>Tracheophyta</taxon>
        <taxon>Spermatophyta</taxon>
        <taxon>Magnoliopsida</taxon>
        <taxon>Liliopsida</taxon>
        <taxon>Poales</taxon>
        <taxon>Poaceae</taxon>
        <taxon>BOP clade</taxon>
        <taxon>Pooideae</taxon>
        <taxon>Poodae</taxon>
        <taxon>Poeae</taxon>
        <taxon>Poeae Chloroplast Group 1 (Aveneae type)</taxon>
        <taxon>Aveninae</taxon>
        <taxon>Avena</taxon>
    </lineage>
</organism>
<sequence length="457" mass="49412">MREDATALKLWAWSADPNKIPKVQYVTVVGSGVAPSASSSSSTVGRRGLVRRAIIHLDLHEDFTLDRDGRPPRCVTTNTFDTTPGVVDGKRAIRDRARTPSRSHRDDRDRRDDDRDRRRDDGDRGRGRDASRSWAGRLFSRSRSRAPSGRTERRDHDDRRRGEGHDGRSGGGRDDRDGRRHGAASEAPGSRLLCRSPDKIRGSPGYASTERGRSLPPSPRVNSSVIIERRRSVSPATWLHRANSCFRPQVCPQMDGVDAFLAGGGQLLLTAQAHGTSPPTPVHAPAATTPPTASAVAATAPSPPPAPSPQVVTPPTPSPTPSPDARTPLFVPVQPALLPAPASTPPRPPTARRKTLAGVTGFAGFPVRRASPRLSKKRRNTPIAKLAEKVLCHRLGIVRDGEPITEAAIAKFMAMFNEQLPDIAISALRALFRMDCDFASAVEEALVQHGGPRAVEL</sequence>
<evidence type="ECO:0000313" key="1">
    <source>
        <dbReference type="EnsemblPlants" id="AVESA.00010b.r2.6CG1092120.1.CDS.1"/>
    </source>
</evidence>
<accession>A0ACD5Z5G9</accession>